<keyword evidence="7" id="KW-0732">Signal</keyword>
<accession>A0A1H3KC04</accession>
<evidence type="ECO:0000313" key="9">
    <source>
        <dbReference type="EMBL" id="SDY49690.1"/>
    </source>
</evidence>
<evidence type="ECO:0000259" key="8">
    <source>
        <dbReference type="PROSITE" id="PS50059"/>
    </source>
</evidence>
<sequence>MMMKNLTLLLSLLLALLVGSSLIAGCKQPANPYEIDPKLIEAQKKADDDTIQTYLTRHAITTYRRLDSGIYLVPLTDGPAANPLIKAGQKVTVNYVGKFINKRKETQVFDASSTNRTDCGCFSFRNGSGGVIAGWDQATLQMRQGDRKLVLIPSYLAYSFKGSGPIPGSTPLLFDMEILSVE</sequence>
<dbReference type="Proteomes" id="UP000199249">
    <property type="component" value="Unassembled WGS sequence"/>
</dbReference>
<dbReference type="SUPFAM" id="SSF54534">
    <property type="entry name" value="FKBP-like"/>
    <property type="match status" value="1"/>
</dbReference>
<evidence type="ECO:0000256" key="2">
    <source>
        <dbReference type="ARBA" id="ARBA00006577"/>
    </source>
</evidence>
<keyword evidence="10" id="KW-1185">Reference proteome</keyword>
<comment type="similarity">
    <text evidence="2 6">Belongs to the FKBP-type PPIase family.</text>
</comment>
<proteinExistence type="inferred from homology"/>
<feature type="domain" description="PPIase FKBP-type" evidence="8">
    <location>
        <begin position="88"/>
        <end position="182"/>
    </location>
</feature>
<dbReference type="PANTHER" id="PTHR43811">
    <property type="entry name" value="FKBP-TYPE PEPTIDYL-PROLYL CIS-TRANS ISOMERASE FKPA"/>
    <property type="match status" value="1"/>
</dbReference>
<dbReference type="AlphaFoldDB" id="A0A1H3KC04"/>
<dbReference type="PROSITE" id="PS50059">
    <property type="entry name" value="FKBP_PPIASE"/>
    <property type="match status" value="1"/>
</dbReference>
<feature type="signal peptide" evidence="7">
    <location>
        <begin position="1"/>
        <end position="24"/>
    </location>
</feature>
<evidence type="ECO:0000256" key="4">
    <source>
        <dbReference type="ARBA" id="ARBA00023235"/>
    </source>
</evidence>
<dbReference type="STRING" id="651662.SAMN04488069_10976"/>
<feature type="chain" id="PRO_5011524481" description="Peptidyl-prolyl cis-trans isomerase" evidence="7">
    <location>
        <begin position="25"/>
        <end position="182"/>
    </location>
</feature>
<name>A0A1H3KC04_9BACT</name>
<dbReference type="GO" id="GO:0003755">
    <property type="term" value="F:peptidyl-prolyl cis-trans isomerase activity"/>
    <property type="evidence" value="ECO:0007669"/>
    <property type="project" value="UniProtKB-UniRule"/>
</dbReference>
<dbReference type="InterPro" id="IPR046357">
    <property type="entry name" value="PPIase_dom_sf"/>
</dbReference>
<gene>
    <name evidence="9" type="ORF">SAMN04488069_10976</name>
</gene>
<dbReference type="PANTHER" id="PTHR43811:SF19">
    <property type="entry name" value="39 KDA FK506-BINDING NUCLEAR PROTEIN"/>
    <property type="match status" value="1"/>
</dbReference>
<evidence type="ECO:0000256" key="1">
    <source>
        <dbReference type="ARBA" id="ARBA00000971"/>
    </source>
</evidence>
<dbReference type="EC" id="5.2.1.8" evidence="6"/>
<comment type="catalytic activity">
    <reaction evidence="1 5 6">
        <text>[protein]-peptidylproline (omega=180) = [protein]-peptidylproline (omega=0)</text>
        <dbReference type="Rhea" id="RHEA:16237"/>
        <dbReference type="Rhea" id="RHEA-COMP:10747"/>
        <dbReference type="Rhea" id="RHEA-COMP:10748"/>
        <dbReference type="ChEBI" id="CHEBI:83833"/>
        <dbReference type="ChEBI" id="CHEBI:83834"/>
        <dbReference type="EC" id="5.2.1.8"/>
    </reaction>
</comment>
<dbReference type="Gene3D" id="3.10.50.40">
    <property type="match status" value="1"/>
</dbReference>
<organism evidence="9 10">
    <name type="scientific">Hymenobacter psychrophilus</name>
    <dbReference type="NCBI Taxonomy" id="651662"/>
    <lineage>
        <taxon>Bacteria</taxon>
        <taxon>Pseudomonadati</taxon>
        <taxon>Bacteroidota</taxon>
        <taxon>Cytophagia</taxon>
        <taxon>Cytophagales</taxon>
        <taxon>Hymenobacteraceae</taxon>
        <taxon>Hymenobacter</taxon>
    </lineage>
</organism>
<evidence type="ECO:0000256" key="6">
    <source>
        <dbReference type="RuleBase" id="RU003915"/>
    </source>
</evidence>
<evidence type="ECO:0000256" key="3">
    <source>
        <dbReference type="ARBA" id="ARBA00023110"/>
    </source>
</evidence>
<evidence type="ECO:0000256" key="7">
    <source>
        <dbReference type="SAM" id="SignalP"/>
    </source>
</evidence>
<dbReference type="EMBL" id="FNOV01000009">
    <property type="protein sequence ID" value="SDY49690.1"/>
    <property type="molecule type" value="Genomic_DNA"/>
</dbReference>
<keyword evidence="3 5" id="KW-0697">Rotamase</keyword>
<evidence type="ECO:0000256" key="5">
    <source>
        <dbReference type="PROSITE-ProRule" id="PRU00277"/>
    </source>
</evidence>
<dbReference type="Pfam" id="PF00254">
    <property type="entry name" value="FKBP_C"/>
    <property type="match status" value="1"/>
</dbReference>
<dbReference type="OrthoDB" id="9814548at2"/>
<reference evidence="10" key="1">
    <citation type="submission" date="2016-10" db="EMBL/GenBank/DDBJ databases">
        <authorList>
            <person name="Varghese N."/>
            <person name="Submissions S."/>
        </authorList>
    </citation>
    <scope>NUCLEOTIDE SEQUENCE [LARGE SCALE GENOMIC DNA]</scope>
    <source>
        <strain evidence="10">CGMCC 1.8975</strain>
    </source>
</reference>
<dbReference type="InterPro" id="IPR001179">
    <property type="entry name" value="PPIase_FKBP_dom"/>
</dbReference>
<keyword evidence="4 5" id="KW-0413">Isomerase</keyword>
<dbReference type="PROSITE" id="PS51257">
    <property type="entry name" value="PROKAR_LIPOPROTEIN"/>
    <property type="match status" value="1"/>
</dbReference>
<evidence type="ECO:0000313" key="10">
    <source>
        <dbReference type="Proteomes" id="UP000199249"/>
    </source>
</evidence>
<protein>
    <recommendedName>
        <fullName evidence="6">Peptidyl-prolyl cis-trans isomerase</fullName>
        <ecNumber evidence="6">5.2.1.8</ecNumber>
    </recommendedName>
</protein>